<feature type="non-terminal residue" evidence="1">
    <location>
        <position position="1"/>
    </location>
</feature>
<dbReference type="AlphaFoldDB" id="J9GHW3"/>
<gene>
    <name evidence="1" type="ORF">EVA_05211</name>
</gene>
<evidence type="ECO:0000313" key="1">
    <source>
        <dbReference type="EMBL" id="EJX06684.1"/>
    </source>
</evidence>
<sequence>KKPVRMEYLDDIDISEFKEIPTYRRMCICILRNDHTCKYMGFALTREEKEMRDYALKCYGDVLKGKR</sequence>
<accession>J9GHW3</accession>
<organism evidence="1">
    <name type="scientific">gut metagenome</name>
    <dbReference type="NCBI Taxonomy" id="749906"/>
    <lineage>
        <taxon>unclassified sequences</taxon>
        <taxon>metagenomes</taxon>
        <taxon>organismal metagenomes</taxon>
    </lineage>
</organism>
<dbReference type="Pfam" id="PF11922">
    <property type="entry name" value="DUF3440"/>
    <property type="match status" value="1"/>
</dbReference>
<dbReference type="GO" id="GO:0071453">
    <property type="term" value="P:cellular response to oxygen levels"/>
    <property type="evidence" value="ECO:0007669"/>
    <property type="project" value="TreeGrafter"/>
</dbReference>
<dbReference type="PANTHER" id="PTHR30083">
    <property type="entry name" value="TRANSCRIPTIONAL REGULATOR-RELATED"/>
    <property type="match status" value="1"/>
</dbReference>
<reference evidence="1" key="1">
    <citation type="journal article" date="2012" name="PLoS ONE">
        <title>Gene sets for utilization of primary and secondary nutrition supplies in the distal gut of endangered iberian lynx.</title>
        <authorList>
            <person name="Alcaide M."/>
            <person name="Messina E."/>
            <person name="Richter M."/>
            <person name="Bargiela R."/>
            <person name="Peplies J."/>
            <person name="Huws S.A."/>
            <person name="Newbold C.J."/>
            <person name="Golyshin P.N."/>
            <person name="Simon M.A."/>
            <person name="Lopez G."/>
            <person name="Yakimov M.M."/>
            <person name="Ferrer M."/>
        </authorList>
    </citation>
    <scope>NUCLEOTIDE SEQUENCE</scope>
</reference>
<dbReference type="PANTHER" id="PTHR30083:SF0">
    <property type="entry name" value="3'-PHOSPHOADENOSINE 5'-PHOSPHOSULFATE SULFOTRANSFERASE (PAPS REDUCTASE)_FAD SYNTHETASE"/>
    <property type="match status" value="1"/>
</dbReference>
<dbReference type="EMBL" id="AMCI01001091">
    <property type="protein sequence ID" value="EJX06684.1"/>
    <property type="molecule type" value="Genomic_DNA"/>
</dbReference>
<dbReference type="InterPro" id="IPR021845">
    <property type="entry name" value="DUF3440"/>
</dbReference>
<proteinExistence type="predicted"/>
<name>J9GHW3_9ZZZZ</name>
<protein>
    <submittedName>
        <fullName evidence="1">Uncharacterized protein</fullName>
    </submittedName>
</protein>
<comment type="caution">
    <text evidence="1">The sequence shown here is derived from an EMBL/GenBank/DDBJ whole genome shotgun (WGS) entry which is preliminary data.</text>
</comment>